<dbReference type="Gene3D" id="3.40.630.30">
    <property type="match status" value="1"/>
</dbReference>
<evidence type="ECO:0000259" key="3">
    <source>
        <dbReference type="PROSITE" id="PS51186"/>
    </source>
</evidence>
<dbReference type="InterPro" id="IPR050832">
    <property type="entry name" value="Bact_Acetyltransf"/>
</dbReference>
<dbReference type="OrthoDB" id="360261at2"/>
<organism evidence="4 5">
    <name type="scientific">Sporolactobacillus nakayamae</name>
    <dbReference type="NCBI Taxonomy" id="269670"/>
    <lineage>
        <taxon>Bacteria</taxon>
        <taxon>Bacillati</taxon>
        <taxon>Bacillota</taxon>
        <taxon>Bacilli</taxon>
        <taxon>Bacillales</taxon>
        <taxon>Sporolactobacillaceae</taxon>
        <taxon>Sporolactobacillus</taxon>
    </lineage>
</organism>
<evidence type="ECO:0000313" key="5">
    <source>
        <dbReference type="Proteomes" id="UP000198752"/>
    </source>
</evidence>
<dbReference type="STRING" id="269670.SAMN02982927_02393"/>
<proteinExistence type="predicted"/>
<dbReference type="AlphaFoldDB" id="A0A1I2TNH8"/>
<protein>
    <submittedName>
        <fullName evidence="4">Acetyltransferase (GNAT) family protein</fullName>
    </submittedName>
</protein>
<dbReference type="RefSeq" id="WP_093673257.1">
    <property type="nucleotide sequence ID" value="NZ_FOOY01000016.1"/>
</dbReference>
<sequence length="154" mass="18269">MEIVQTKDAALIARLNEPVQALHAELYPEYFKPYRFNEIRQWYERVIASDPDSTFLVIEDEGQIAGYAWIQALSRKENPFMIARTALEIHQFCIMRTERRKGYGTFLMSYICQMAKNKGINEIDLDYWADNEAAELFYRKQDFKVYRKAAHRIV</sequence>
<dbReference type="PROSITE" id="PS51186">
    <property type="entry name" value="GNAT"/>
    <property type="match status" value="1"/>
</dbReference>
<name>A0A1I2TNH8_9BACL</name>
<dbReference type="Pfam" id="PF00583">
    <property type="entry name" value="Acetyltransf_1"/>
    <property type="match status" value="1"/>
</dbReference>
<dbReference type="CDD" id="cd04301">
    <property type="entry name" value="NAT_SF"/>
    <property type="match status" value="1"/>
</dbReference>
<evidence type="ECO:0000256" key="2">
    <source>
        <dbReference type="ARBA" id="ARBA00023315"/>
    </source>
</evidence>
<dbReference type="PANTHER" id="PTHR43877">
    <property type="entry name" value="AMINOALKYLPHOSPHONATE N-ACETYLTRANSFERASE-RELATED-RELATED"/>
    <property type="match status" value="1"/>
</dbReference>
<evidence type="ECO:0000256" key="1">
    <source>
        <dbReference type="ARBA" id="ARBA00022679"/>
    </source>
</evidence>
<keyword evidence="5" id="KW-1185">Reference proteome</keyword>
<reference evidence="5" key="1">
    <citation type="submission" date="2016-10" db="EMBL/GenBank/DDBJ databases">
        <authorList>
            <person name="Varghese N."/>
            <person name="Submissions S."/>
        </authorList>
    </citation>
    <scope>NUCLEOTIDE SEQUENCE [LARGE SCALE GENOMIC DNA]</scope>
    <source>
        <strain evidence="5">ATCC 700379</strain>
    </source>
</reference>
<dbReference type="Proteomes" id="UP000198752">
    <property type="component" value="Unassembled WGS sequence"/>
</dbReference>
<dbReference type="InterPro" id="IPR000182">
    <property type="entry name" value="GNAT_dom"/>
</dbReference>
<evidence type="ECO:0000313" key="4">
    <source>
        <dbReference type="EMBL" id="SFG66515.1"/>
    </source>
</evidence>
<gene>
    <name evidence="4" type="ORF">SAMN02982927_02393</name>
</gene>
<dbReference type="InterPro" id="IPR016181">
    <property type="entry name" value="Acyl_CoA_acyltransferase"/>
</dbReference>
<feature type="domain" description="N-acetyltransferase" evidence="3">
    <location>
        <begin position="10"/>
        <end position="154"/>
    </location>
</feature>
<accession>A0A1I2TNH8</accession>
<dbReference type="SUPFAM" id="SSF55729">
    <property type="entry name" value="Acyl-CoA N-acyltransferases (Nat)"/>
    <property type="match status" value="1"/>
</dbReference>
<dbReference type="GO" id="GO:0016747">
    <property type="term" value="F:acyltransferase activity, transferring groups other than amino-acyl groups"/>
    <property type="evidence" value="ECO:0007669"/>
    <property type="project" value="InterPro"/>
</dbReference>
<dbReference type="EMBL" id="FOOY01000016">
    <property type="protein sequence ID" value="SFG66515.1"/>
    <property type="molecule type" value="Genomic_DNA"/>
</dbReference>
<keyword evidence="1 4" id="KW-0808">Transferase</keyword>
<keyword evidence="2" id="KW-0012">Acyltransferase</keyword>